<keyword evidence="8" id="KW-0804">Transcription</keyword>
<keyword evidence="7 10" id="KW-0238">DNA-binding</keyword>
<dbReference type="PROSITE" id="PS50110">
    <property type="entry name" value="RESPONSE_REGULATORY"/>
    <property type="match status" value="1"/>
</dbReference>
<dbReference type="GO" id="GO:0043565">
    <property type="term" value="F:sequence-specific DNA binding"/>
    <property type="evidence" value="ECO:0007669"/>
    <property type="project" value="InterPro"/>
</dbReference>
<dbReference type="Proteomes" id="UP001055091">
    <property type="component" value="Unassembled WGS sequence"/>
</dbReference>
<gene>
    <name evidence="10" type="ORF">CE91St55_05610</name>
</gene>
<dbReference type="InterPro" id="IPR051552">
    <property type="entry name" value="HptR"/>
</dbReference>
<keyword evidence="3" id="KW-0963">Cytoplasm</keyword>
<evidence type="ECO:0000313" key="11">
    <source>
        <dbReference type="Proteomes" id="UP001055091"/>
    </source>
</evidence>
<dbReference type="Pfam" id="PF00072">
    <property type="entry name" value="Response_reg"/>
    <property type="match status" value="1"/>
</dbReference>
<keyword evidence="6" id="KW-0805">Transcription regulation</keyword>
<dbReference type="InterPro" id="IPR018060">
    <property type="entry name" value="HTH_AraC"/>
</dbReference>
<evidence type="ECO:0000256" key="3">
    <source>
        <dbReference type="ARBA" id="ARBA00022490"/>
    </source>
</evidence>
<dbReference type="Gene3D" id="1.10.10.60">
    <property type="entry name" value="Homeodomain-like"/>
    <property type="match status" value="2"/>
</dbReference>
<dbReference type="PANTHER" id="PTHR42713">
    <property type="entry name" value="HISTIDINE KINASE-RELATED"/>
    <property type="match status" value="1"/>
</dbReference>
<dbReference type="AlphaFoldDB" id="A0A413WYX9"/>
<dbReference type="InterPro" id="IPR009057">
    <property type="entry name" value="Homeodomain-like_sf"/>
</dbReference>
<protein>
    <recommendedName>
        <fullName evidence="2">Stage 0 sporulation protein A homolog</fullName>
    </recommendedName>
</protein>
<dbReference type="SUPFAM" id="SSF52172">
    <property type="entry name" value="CheY-like"/>
    <property type="match status" value="1"/>
</dbReference>
<dbReference type="PROSITE" id="PS01124">
    <property type="entry name" value="HTH_ARAC_FAMILY_2"/>
    <property type="match status" value="1"/>
</dbReference>
<dbReference type="GO" id="GO:0003700">
    <property type="term" value="F:DNA-binding transcription factor activity"/>
    <property type="evidence" value="ECO:0007669"/>
    <property type="project" value="InterPro"/>
</dbReference>
<evidence type="ECO:0000256" key="4">
    <source>
        <dbReference type="ARBA" id="ARBA00022553"/>
    </source>
</evidence>
<evidence type="ECO:0000256" key="7">
    <source>
        <dbReference type="ARBA" id="ARBA00023125"/>
    </source>
</evidence>
<accession>A0A413WYX9</accession>
<dbReference type="SUPFAM" id="SSF46689">
    <property type="entry name" value="Homeodomain-like"/>
    <property type="match status" value="2"/>
</dbReference>
<sequence length="505" mass="56988">MNLLIIDDEQIVREGLKTIFPWAEYGFTVCGEAKNGEEGVSLIRSLNPDLVLLDIRLPKLDGLEVLKTVREEGFGGQIIILSGYADFDYAKTAIRLGVCSYLLKPIDEEELLHAVKQAKETLEKEKRESDQALKSPEQVRRELLLDVLNGGAEHKREELLACSMDLTADAYQVLLVVIKDRKPDGPGDMLCKWLQTLNSVSVSEGGCEYYLLLGREAVSQAAHPLLSDSGIFLSYSRMGFDAAEIPQLTAQAREGYEHRFLFSTDGLSIQCRLIPEPSAKAGEGFGDPLVIADKLYNFISSDQTAKAAEFLKHLELSIQRQRLNYDTVIRLFINSYMQIDMLIKEHYPEAANRVTGANLVIYAICKCRTLREIVNFLTEHITGIIRMVHEVRSDNIIEKLCGYIGKNYRQPLKIETLAEVFGYNGSYLGKLFKQETGESFHSYLDRVRIEKAKKLLETDARIYSVASECGFQSNEYFSNKFKKYVGVSPQAYRKARAEEQGSGRQ</sequence>
<dbReference type="Pfam" id="PF12833">
    <property type="entry name" value="HTH_18"/>
    <property type="match status" value="1"/>
</dbReference>
<organism evidence="10 11">
    <name type="scientific">Hungatella hathewayi</name>
    <dbReference type="NCBI Taxonomy" id="154046"/>
    <lineage>
        <taxon>Bacteria</taxon>
        <taxon>Bacillati</taxon>
        <taxon>Bacillota</taxon>
        <taxon>Clostridia</taxon>
        <taxon>Lachnospirales</taxon>
        <taxon>Lachnospiraceae</taxon>
        <taxon>Hungatella</taxon>
    </lineage>
</organism>
<dbReference type="RefSeq" id="WP_118041978.1">
    <property type="nucleotide sequence ID" value="NZ_BQNJ01000001.1"/>
</dbReference>
<keyword evidence="4" id="KW-0597">Phosphoprotein</keyword>
<dbReference type="PROSITE" id="PS00041">
    <property type="entry name" value="HTH_ARAC_FAMILY_1"/>
    <property type="match status" value="1"/>
</dbReference>
<dbReference type="InterPro" id="IPR011006">
    <property type="entry name" value="CheY-like_superfamily"/>
</dbReference>
<dbReference type="InterPro" id="IPR018062">
    <property type="entry name" value="HTH_AraC-typ_CS"/>
</dbReference>
<evidence type="ECO:0000313" key="10">
    <source>
        <dbReference type="EMBL" id="GKG98579.1"/>
    </source>
</evidence>
<evidence type="ECO:0000256" key="8">
    <source>
        <dbReference type="ARBA" id="ARBA00023163"/>
    </source>
</evidence>
<dbReference type="GO" id="GO:0005737">
    <property type="term" value="C:cytoplasm"/>
    <property type="evidence" value="ECO:0007669"/>
    <property type="project" value="UniProtKB-SubCell"/>
</dbReference>
<reference evidence="10" key="1">
    <citation type="submission" date="2022-01" db="EMBL/GenBank/DDBJ databases">
        <title>Novel bile acid biosynthetic pathways are enriched in the microbiome of centenarians.</title>
        <authorList>
            <person name="Sato Y."/>
            <person name="Atarashi K."/>
            <person name="Plichta R.D."/>
            <person name="Arai Y."/>
            <person name="Sasajima S."/>
            <person name="Kearney M.S."/>
            <person name="Suda W."/>
            <person name="Takeshita K."/>
            <person name="Sasaki T."/>
            <person name="Okamoto S."/>
            <person name="Skelly N.A."/>
            <person name="Okamura Y."/>
            <person name="Vlamakis H."/>
            <person name="Li Y."/>
            <person name="Tanoue T."/>
            <person name="Takei H."/>
            <person name="Nittono H."/>
            <person name="Narushima S."/>
            <person name="Irie J."/>
            <person name="Itoh H."/>
            <person name="Moriya K."/>
            <person name="Sugiura Y."/>
            <person name="Suematsu M."/>
            <person name="Moritoki N."/>
            <person name="Shibata S."/>
            <person name="Littman R.D."/>
            <person name="Fischbach A.M."/>
            <person name="Uwamino Y."/>
            <person name="Inoue T."/>
            <person name="Honda A."/>
            <person name="Hattori M."/>
            <person name="Murai T."/>
            <person name="Xavier J.R."/>
            <person name="Hirose N."/>
            <person name="Honda K."/>
        </authorList>
    </citation>
    <scope>NUCLEOTIDE SEQUENCE</scope>
    <source>
        <strain evidence="10">CE91-St55</strain>
    </source>
</reference>
<evidence type="ECO:0000256" key="9">
    <source>
        <dbReference type="ARBA" id="ARBA00024867"/>
    </source>
</evidence>
<dbReference type="InterPro" id="IPR001789">
    <property type="entry name" value="Sig_transdc_resp-reg_receiver"/>
</dbReference>
<name>A0A413WYX9_9FIRM</name>
<comment type="caution">
    <text evidence="10">The sequence shown here is derived from an EMBL/GenBank/DDBJ whole genome shotgun (WGS) entry which is preliminary data.</text>
</comment>
<dbReference type="SMART" id="SM00448">
    <property type="entry name" value="REC"/>
    <property type="match status" value="1"/>
</dbReference>
<dbReference type="EMBL" id="BQNJ01000001">
    <property type="protein sequence ID" value="GKG98579.1"/>
    <property type="molecule type" value="Genomic_DNA"/>
</dbReference>
<evidence type="ECO:0000256" key="1">
    <source>
        <dbReference type="ARBA" id="ARBA00004496"/>
    </source>
</evidence>
<evidence type="ECO:0000256" key="2">
    <source>
        <dbReference type="ARBA" id="ARBA00018672"/>
    </source>
</evidence>
<dbReference type="SMART" id="SM00342">
    <property type="entry name" value="HTH_ARAC"/>
    <property type="match status" value="1"/>
</dbReference>
<proteinExistence type="predicted"/>
<dbReference type="PANTHER" id="PTHR42713:SF3">
    <property type="entry name" value="TRANSCRIPTIONAL REGULATORY PROTEIN HPTR"/>
    <property type="match status" value="1"/>
</dbReference>
<evidence type="ECO:0000256" key="6">
    <source>
        <dbReference type="ARBA" id="ARBA00023015"/>
    </source>
</evidence>
<comment type="subcellular location">
    <subcellularLocation>
        <location evidence="1">Cytoplasm</location>
    </subcellularLocation>
</comment>
<comment type="function">
    <text evidence="9">May play the central regulatory role in sporulation. It may be an element of the effector pathway responsible for the activation of sporulation genes in response to nutritional stress. Spo0A may act in concert with spo0H (a sigma factor) to control the expression of some genes that are critical to the sporulation process.</text>
</comment>
<dbReference type="Gene3D" id="3.40.50.2300">
    <property type="match status" value="1"/>
</dbReference>
<evidence type="ECO:0000256" key="5">
    <source>
        <dbReference type="ARBA" id="ARBA00023012"/>
    </source>
</evidence>
<dbReference type="PRINTS" id="PR00032">
    <property type="entry name" value="HTHARAC"/>
</dbReference>
<dbReference type="InterPro" id="IPR020449">
    <property type="entry name" value="Tscrpt_reg_AraC-type_HTH"/>
</dbReference>
<dbReference type="GO" id="GO:0000160">
    <property type="term" value="P:phosphorelay signal transduction system"/>
    <property type="evidence" value="ECO:0007669"/>
    <property type="project" value="UniProtKB-KW"/>
</dbReference>
<dbReference type="CDD" id="cd17536">
    <property type="entry name" value="REC_YesN-like"/>
    <property type="match status" value="1"/>
</dbReference>
<keyword evidence="5" id="KW-0902">Two-component regulatory system</keyword>